<proteinExistence type="predicted"/>
<evidence type="ECO:0000313" key="2">
    <source>
        <dbReference type="Proteomes" id="UP000199504"/>
    </source>
</evidence>
<sequence>MAAGGYLLLISIVALVAAAHPDEKRRHDAAKVLDKLMKFGRGRSRLL</sequence>
<accession>A0A1C4ZN56</accession>
<keyword evidence="2" id="KW-1185">Reference proteome</keyword>
<dbReference type="EMBL" id="FMCX01000006">
    <property type="protein sequence ID" value="SCF34362.1"/>
    <property type="molecule type" value="Genomic_DNA"/>
</dbReference>
<reference evidence="2" key="1">
    <citation type="submission" date="2016-06" db="EMBL/GenBank/DDBJ databases">
        <authorList>
            <person name="Varghese N."/>
            <person name="Submissions Spin"/>
        </authorList>
    </citation>
    <scope>NUCLEOTIDE SEQUENCE [LARGE SCALE GENOMIC DNA]</scope>
    <source>
        <strain evidence="2">DSM 44830</strain>
    </source>
</reference>
<gene>
    <name evidence="1" type="ORF">GA0070564_10685</name>
</gene>
<dbReference type="AlphaFoldDB" id="A0A1C4ZN56"/>
<name>A0A1C4ZN56_9ACTN</name>
<evidence type="ECO:0000313" key="1">
    <source>
        <dbReference type="EMBL" id="SCF34362.1"/>
    </source>
</evidence>
<organism evidence="1 2">
    <name type="scientific">Micromonospora mirobrigensis</name>
    <dbReference type="NCBI Taxonomy" id="262898"/>
    <lineage>
        <taxon>Bacteria</taxon>
        <taxon>Bacillati</taxon>
        <taxon>Actinomycetota</taxon>
        <taxon>Actinomycetes</taxon>
        <taxon>Micromonosporales</taxon>
        <taxon>Micromonosporaceae</taxon>
        <taxon>Micromonospora</taxon>
    </lineage>
</organism>
<protein>
    <submittedName>
        <fullName evidence="1">Uncharacterized protein</fullName>
    </submittedName>
</protein>
<dbReference type="Proteomes" id="UP000199504">
    <property type="component" value="Unassembled WGS sequence"/>
</dbReference>